<proteinExistence type="predicted"/>
<evidence type="ECO:0000313" key="3">
    <source>
        <dbReference type="EMBL" id="MFC7185037.1"/>
    </source>
</evidence>
<comment type="caution">
    <text evidence="3">The sequence shown here is derived from an EMBL/GenBank/DDBJ whole genome shotgun (WGS) entry which is preliminary data.</text>
</comment>
<accession>A0ABW2G9G7</accession>
<name>A0ABW2G9G7_9ACTN</name>
<sequence length="273" mass="26449">MGSTPTPGHRRARLGPRLLAAPAAALLVAGAAACGGPPGPAAPPAAATATGVSASGSPAAGSPSPAPSQTSPLPSAEQLGTALLTADDLGPAFLAPPDEGQSGSGSSTTTGCPALGDLLGGGDDSRPGRVHVETEFTTADATPYVGETLTTEDEAALTDEYGKAVQALTTCRSVTFTGSDGSVTFALTPTGLGGPGVSAVRMDGDLQGTALNGYLAVERVGPAFLTYWYLQVDSASSQLAAALYRQASDKAAQVLTGATPSPTAGGGAAGAAV</sequence>
<evidence type="ECO:0000256" key="2">
    <source>
        <dbReference type="SAM" id="SignalP"/>
    </source>
</evidence>
<evidence type="ECO:0008006" key="5">
    <source>
        <dbReference type="Google" id="ProtNLM"/>
    </source>
</evidence>
<feature type="region of interest" description="Disordered" evidence="1">
    <location>
        <begin position="89"/>
        <end position="129"/>
    </location>
</feature>
<dbReference type="EMBL" id="JBHTAJ010000139">
    <property type="protein sequence ID" value="MFC7185037.1"/>
    <property type="molecule type" value="Genomic_DNA"/>
</dbReference>
<feature type="compositionally biased region" description="Low complexity" evidence="1">
    <location>
        <begin position="104"/>
        <end position="117"/>
    </location>
</feature>
<evidence type="ECO:0000256" key="1">
    <source>
        <dbReference type="SAM" id="MobiDB-lite"/>
    </source>
</evidence>
<dbReference type="RefSeq" id="WP_345708296.1">
    <property type="nucleotide sequence ID" value="NZ_BAABKV010000001.1"/>
</dbReference>
<feature type="compositionally biased region" description="Low complexity" evidence="1">
    <location>
        <begin position="44"/>
        <end position="75"/>
    </location>
</feature>
<reference evidence="4" key="1">
    <citation type="journal article" date="2019" name="Int. J. Syst. Evol. Microbiol.">
        <title>The Global Catalogue of Microorganisms (GCM) 10K type strain sequencing project: providing services to taxonomists for standard genome sequencing and annotation.</title>
        <authorList>
            <consortium name="The Broad Institute Genomics Platform"/>
            <consortium name="The Broad Institute Genome Sequencing Center for Infectious Disease"/>
            <person name="Wu L."/>
            <person name="Ma J."/>
        </authorList>
    </citation>
    <scope>NUCLEOTIDE SEQUENCE [LARGE SCALE GENOMIC DNA]</scope>
    <source>
        <strain evidence="4">CGMCC 1.12859</strain>
    </source>
</reference>
<gene>
    <name evidence="3" type="ORF">ACFQMG_36375</name>
</gene>
<feature type="signal peptide" evidence="2">
    <location>
        <begin position="1"/>
        <end position="33"/>
    </location>
</feature>
<organism evidence="3 4">
    <name type="scientific">Kitasatospora paranensis</name>
    <dbReference type="NCBI Taxonomy" id="258053"/>
    <lineage>
        <taxon>Bacteria</taxon>
        <taxon>Bacillati</taxon>
        <taxon>Actinomycetota</taxon>
        <taxon>Actinomycetes</taxon>
        <taxon>Kitasatosporales</taxon>
        <taxon>Streptomycetaceae</taxon>
        <taxon>Kitasatospora</taxon>
    </lineage>
</organism>
<keyword evidence="4" id="KW-1185">Reference proteome</keyword>
<keyword evidence="2" id="KW-0732">Signal</keyword>
<protein>
    <recommendedName>
        <fullName evidence="5">Lipoprotein</fullName>
    </recommendedName>
</protein>
<feature type="chain" id="PRO_5045221299" description="Lipoprotein" evidence="2">
    <location>
        <begin position="34"/>
        <end position="273"/>
    </location>
</feature>
<feature type="region of interest" description="Disordered" evidence="1">
    <location>
        <begin position="31"/>
        <end position="75"/>
    </location>
</feature>
<dbReference type="Proteomes" id="UP001596435">
    <property type="component" value="Unassembled WGS sequence"/>
</dbReference>
<evidence type="ECO:0000313" key="4">
    <source>
        <dbReference type="Proteomes" id="UP001596435"/>
    </source>
</evidence>